<dbReference type="EMBL" id="JADIML010000257">
    <property type="protein sequence ID" value="MBO8464069.1"/>
    <property type="molecule type" value="Genomic_DNA"/>
</dbReference>
<reference evidence="1" key="1">
    <citation type="submission" date="2020-10" db="EMBL/GenBank/DDBJ databases">
        <authorList>
            <person name="Gilroy R."/>
        </authorList>
    </citation>
    <scope>NUCLEOTIDE SEQUENCE</scope>
    <source>
        <strain evidence="1">E3-2379</strain>
    </source>
</reference>
<gene>
    <name evidence="1" type="ORF">IAC13_09080</name>
</gene>
<organism evidence="1 2">
    <name type="scientific">Candidatus Scybalomonas excrementavium</name>
    <dbReference type="NCBI Taxonomy" id="2840943"/>
    <lineage>
        <taxon>Bacteria</taxon>
        <taxon>Bacillati</taxon>
        <taxon>Bacillota</taxon>
        <taxon>Clostridia</taxon>
        <taxon>Lachnospirales</taxon>
        <taxon>Lachnospiraceae</taxon>
        <taxon>Lachnospiraceae incertae sedis</taxon>
        <taxon>Candidatus Scybalomonas</taxon>
    </lineage>
</organism>
<evidence type="ECO:0000313" key="1">
    <source>
        <dbReference type="EMBL" id="MBO8464069.1"/>
    </source>
</evidence>
<dbReference type="AlphaFoldDB" id="A0A9D9I127"/>
<protein>
    <submittedName>
        <fullName evidence="1">Uncharacterized protein</fullName>
    </submittedName>
</protein>
<comment type="caution">
    <text evidence="1">The sequence shown here is derived from an EMBL/GenBank/DDBJ whole genome shotgun (WGS) entry which is preliminary data.</text>
</comment>
<proteinExistence type="predicted"/>
<reference evidence="1" key="2">
    <citation type="journal article" date="2021" name="PeerJ">
        <title>Extensive microbial diversity within the chicken gut microbiome revealed by metagenomics and culture.</title>
        <authorList>
            <person name="Gilroy R."/>
            <person name="Ravi A."/>
            <person name="Getino M."/>
            <person name="Pursley I."/>
            <person name="Horton D.L."/>
            <person name="Alikhan N.F."/>
            <person name="Baker D."/>
            <person name="Gharbi K."/>
            <person name="Hall N."/>
            <person name="Watson M."/>
            <person name="Adriaenssens E.M."/>
            <person name="Foster-Nyarko E."/>
            <person name="Jarju S."/>
            <person name="Secka A."/>
            <person name="Antonio M."/>
            <person name="Oren A."/>
            <person name="Chaudhuri R.R."/>
            <person name="La Ragione R."/>
            <person name="Hildebrand F."/>
            <person name="Pallen M.J."/>
        </authorList>
    </citation>
    <scope>NUCLEOTIDE SEQUENCE</scope>
    <source>
        <strain evidence="1">E3-2379</strain>
    </source>
</reference>
<evidence type="ECO:0000313" key="2">
    <source>
        <dbReference type="Proteomes" id="UP000823618"/>
    </source>
</evidence>
<sequence length="77" mass="9133">MVAHIEKCLELLKRDLEKKDELDKYKVFIEILVEQKTHEDVAEHNNLSVPTTYRWVNELLRKIGVYLFGVDSLAIKY</sequence>
<accession>A0A9D9I127</accession>
<name>A0A9D9I127_9FIRM</name>
<dbReference type="Proteomes" id="UP000823618">
    <property type="component" value="Unassembled WGS sequence"/>
</dbReference>